<feature type="compositionally biased region" description="Polar residues" evidence="1">
    <location>
        <begin position="242"/>
        <end position="257"/>
    </location>
</feature>
<accession>A0AAD1RBH6</accession>
<reference evidence="3" key="1">
    <citation type="submission" date="2022-03" db="EMBL/GenBank/DDBJ databases">
        <authorList>
            <person name="Alioto T."/>
            <person name="Alioto T."/>
            <person name="Gomez Garrido J."/>
        </authorList>
    </citation>
    <scope>NUCLEOTIDE SEQUENCE</scope>
</reference>
<keyword evidence="2" id="KW-1133">Transmembrane helix</keyword>
<gene>
    <name evidence="3" type="ORF">PECUL_23A057430</name>
</gene>
<keyword evidence="4" id="KW-1185">Reference proteome</keyword>
<feature type="compositionally biased region" description="Polar residues" evidence="1">
    <location>
        <begin position="88"/>
        <end position="113"/>
    </location>
</feature>
<sequence>MAPSADEVLHYIYGKSNPLLFLANTILLSLLLLVFCSFFRSHKRQLDLVSNGRRSPDSQLTKITIKKESLRKNEKGTHGVSHKVSEKNPGNNTLNAVSALKETTASDQNNDPNNLPHDFKSRALPPPPKRDMPLGSEPAQEILEDPLYATVTQSQPKEVEVSSQVEPTKESQDIIVGNKGGETTRNEEIKDVKIGSPDPLYSKVNRKNKQSVKRQEQKDLENNLDKPITEEIPQETINTMTTNNQDVKATTHSSHSPTGLDKVSMMYQKAKKRTPNFYNNNSITLSLACDQPPPLPEKNFDLEEAEQQ</sequence>
<evidence type="ECO:0000313" key="3">
    <source>
        <dbReference type="EMBL" id="CAH2245556.1"/>
    </source>
</evidence>
<feature type="compositionally biased region" description="Basic and acidic residues" evidence="1">
    <location>
        <begin position="182"/>
        <end position="193"/>
    </location>
</feature>
<evidence type="ECO:0000256" key="2">
    <source>
        <dbReference type="SAM" id="Phobius"/>
    </source>
</evidence>
<dbReference type="AlphaFoldDB" id="A0AAD1RBH6"/>
<feature type="region of interest" description="Disordered" evidence="1">
    <location>
        <begin position="176"/>
        <end position="218"/>
    </location>
</feature>
<keyword evidence="2" id="KW-0472">Membrane</keyword>
<keyword evidence="2" id="KW-0812">Transmembrane</keyword>
<proteinExistence type="predicted"/>
<name>A0AAD1RBH6_PELCU</name>
<feature type="transmembrane region" description="Helical" evidence="2">
    <location>
        <begin position="20"/>
        <end position="39"/>
    </location>
</feature>
<dbReference type="EMBL" id="OW240913">
    <property type="protein sequence ID" value="CAH2245556.1"/>
    <property type="molecule type" value="Genomic_DNA"/>
</dbReference>
<dbReference type="Proteomes" id="UP001295444">
    <property type="component" value="Chromosome 02"/>
</dbReference>
<evidence type="ECO:0000256" key="1">
    <source>
        <dbReference type="SAM" id="MobiDB-lite"/>
    </source>
</evidence>
<organism evidence="3 4">
    <name type="scientific">Pelobates cultripes</name>
    <name type="common">Western spadefoot toad</name>
    <dbReference type="NCBI Taxonomy" id="61616"/>
    <lineage>
        <taxon>Eukaryota</taxon>
        <taxon>Metazoa</taxon>
        <taxon>Chordata</taxon>
        <taxon>Craniata</taxon>
        <taxon>Vertebrata</taxon>
        <taxon>Euteleostomi</taxon>
        <taxon>Amphibia</taxon>
        <taxon>Batrachia</taxon>
        <taxon>Anura</taxon>
        <taxon>Pelobatoidea</taxon>
        <taxon>Pelobatidae</taxon>
        <taxon>Pelobates</taxon>
    </lineage>
</organism>
<feature type="region of interest" description="Disordered" evidence="1">
    <location>
        <begin position="284"/>
        <end position="308"/>
    </location>
</feature>
<evidence type="ECO:0000313" key="4">
    <source>
        <dbReference type="Proteomes" id="UP001295444"/>
    </source>
</evidence>
<feature type="region of interest" description="Disordered" evidence="1">
    <location>
        <begin position="242"/>
        <end position="261"/>
    </location>
</feature>
<feature type="region of interest" description="Disordered" evidence="1">
    <location>
        <begin position="70"/>
        <end position="136"/>
    </location>
</feature>
<protein>
    <submittedName>
        <fullName evidence="3">Uncharacterized protein</fullName>
    </submittedName>
</protein>